<evidence type="ECO:0000256" key="2">
    <source>
        <dbReference type="ARBA" id="ARBA00022448"/>
    </source>
</evidence>
<comment type="similarity">
    <text evidence="10 11">Belongs to the TonB-dependent receptor family.</text>
</comment>
<sequence>MRKIYVLLLSIVCVAQAAMAQSGAVQGRVVGGDTQEALVGATVLLKGTSKGATTDANGDFLIQSVPAGTYSLRISYVGYSSPDMPVIVGADGTANVGTITMQAATMMGEEVVVSATRRPEKLTEAPAAISVISSRDLEAMPSFNIGELLNKVQGVEVVRSGVIGVGINARGFNNAFNVKMYQMTDGRNSMLPGGTGLPAGFYNTTIKEDIERVEVILGPSSALYGPNAHNGVINTITKDPRRHPGTTVTIGAGNQDVLSARARHAAVINDKFAYKITGEYTEGQDFRFVDTVYNAALGALPEYDVDFGFKSKRFGSALYFSPTKTTDLILDYGFGQGDNIGVTSNGRNQINGWTFQYLQGRFVSPHVFAQLYSTWNDAGDTYQINARTTNYYTLRAMGYSEDQAARYSKTGAKPGEIGEGSPAIAFPGFIDKSHRINGEVQYNNSFGKLDLITGVSYQRDVAYSRQTYLDDAAGDIILSQYGVVAQLEYAITDKFKALGAIRYDNHDNYGAQYSPKAALTYNALKGTFRATWGSAYSAPSIQFQEFYLNNGALAILGNGAGLTIRNTETNQTRTIDKLEPEQVQTFEFGYKGTPTDKVFIDLSTWYSKSENFISPLTAVTPLMGKEKVVLKGDKDVTETAANALNYYLTYLNYGDVDSWGTDLGINYYLNDFFSVGAKYSYFNSNITDTDNLDNDANGDGKVSVSESSLNAAKHRYNFNFTARDLFNKKFFGSVNVRILPEYDFYSGVQIAARENQGRRVAPYNYNYGPLGGFTSVDLSAGYKLKEWMTLGASVSNLFDTAQREYVGSPEIGRLYSVELRFDLTEKLLPNLSVLNGKY</sequence>
<dbReference type="Proteomes" id="UP000186551">
    <property type="component" value="Unassembled WGS sequence"/>
</dbReference>
<evidence type="ECO:0000259" key="14">
    <source>
        <dbReference type="Pfam" id="PF07715"/>
    </source>
</evidence>
<evidence type="ECO:0000259" key="13">
    <source>
        <dbReference type="Pfam" id="PF00593"/>
    </source>
</evidence>
<evidence type="ECO:0000256" key="4">
    <source>
        <dbReference type="ARBA" id="ARBA00022692"/>
    </source>
</evidence>
<dbReference type="InterPro" id="IPR036942">
    <property type="entry name" value="Beta-barrel_TonB_sf"/>
</dbReference>
<dbReference type="SUPFAM" id="SSF56935">
    <property type="entry name" value="Porins"/>
    <property type="match status" value="1"/>
</dbReference>
<dbReference type="PANTHER" id="PTHR30069">
    <property type="entry name" value="TONB-DEPENDENT OUTER MEMBRANE RECEPTOR"/>
    <property type="match status" value="1"/>
</dbReference>
<evidence type="ECO:0000313" key="15">
    <source>
        <dbReference type="EMBL" id="OKL41728.1"/>
    </source>
</evidence>
<dbReference type="InterPro" id="IPR037066">
    <property type="entry name" value="Plug_dom_sf"/>
</dbReference>
<dbReference type="OrthoDB" id="9758472at2"/>
<dbReference type="STRING" id="1797110.A3841_11935"/>
<evidence type="ECO:0000313" key="16">
    <source>
        <dbReference type="Proteomes" id="UP000186551"/>
    </source>
</evidence>
<keyword evidence="16" id="KW-1185">Reference proteome</keyword>
<protein>
    <recommendedName>
        <fullName evidence="17">TonB-dependent receptor</fullName>
    </recommendedName>
</protein>
<keyword evidence="3 10" id="KW-1134">Transmembrane beta strand</keyword>
<dbReference type="InterPro" id="IPR039426">
    <property type="entry name" value="TonB-dep_rcpt-like"/>
</dbReference>
<comment type="subcellular location">
    <subcellularLocation>
        <location evidence="1 10">Cell outer membrane</location>
        <topology evidence="1 10">Multi-pass membrane protein</topology>
    </subcellularLocation>
</comment>
<dbReference type="Gene3D" id="2.40.170.20">
    <property type="entry name" value="TonB-dependent receptor, beta-barrel domain"/>
    <property type="match status" value="1"/>
</dbReference>
<gene>
    <name evidence="15" type="ORF">A3841_11935</name>
</gene>
<dbReference type="Gene3D" id="2.170.130.10">
    <property type="entry name" value="TonB-dependent receptor, plug domain"/>
    <property type="match status" value="1"/>
</dbReference>
<dbReference type="GO" id="GO:0044718">
    <property type="term" value="P:siderophore transmembrane transport"/>
    <property type="evidence" value="ECO:0007669"/>
    <property type="project" value="TreeGrafter"/>
</dbReference>
<dbReference type="InterPro" id="IPR012910">
    <property type="entry name" value="Plug_dom"/>
</dbReference>
<evidence type="ECO:0000256" key="12">
    <source>
        <dbReference type="SAM" id="SignalP"/>
    </source>
</evidence>
<dbReference type="Pfam" id="PF07715">
    <property type="entry name" value="Plug"/>
    <property type="match status" value="1"/>
</dbReference>
<dbReference type="GO" id="GO:0015344">
    <property type="term" value="F:siderophore uptake transmembrane transporter activity"/>
    <property type="evidence" value="ECO:0007669"/>
    <property type="project" value="TreeGrafter"/>
</dbReference>
<feature type="domain" description="TonB-dependent receptor-like beta-barrel" evidence="13">
    <location>
        <begin position="331"/>
        <end position="797"/>
    </location>
</feature>
<dbReference type="AlphaFoldDB" id="A0A1Q5PHM8"/>
<dbReference type="SUPFAM" id="SSF49464">
    <property type="entry name" value="Carboxypeptidase regulatory domain-like"/>
    <property type="match status" value="1"/>
</dbReference>
<comment type="caution">
    <text evidence="15">The sequence shown here is derived from an EMBL/GenBank/DDBJ whole genome shotgun (WGS) entry which is preliminary data.</text>
</comment>
<keyword evidence="5 12" id="KW-0732">Signal</keyword>
<evidence type="ECO:0000256" key="1">
    <source>
        <dbReference type="ARBA" id="ARBA00004571"/>
    </source>
</evidence>
<dbReference type="RefSeq" id="WP_073851139.1">
    <property type="nucleotide sequence ID" value="NZ_LVWA01000003.1"/>
</dbReference>
<feature type="signal peptide" evidence="12">
    <location>
        <begin position="1"/>
        <end position="20"/>
    </location>
</feature>
<dbReference type="Pfam" id="PF13715">
    <property type="entry name" value="CarbopepD_reg_2"/>
    <property type="match status" value="1"/>
</dbReference>
<keyword evidence="8" id="KW-0675">Receptor</keyword>
<dbReference type="Pfam" id="PF00593">
    <property type="entry name" value="TonB_dep_Rec_b-barrel"/>
    <property type="match status" value="1"/>
</dbReference>
<evidence type="ECO:0008006" key="17">
    <source>
        <dbReference type="Google" id="ProtNLM"/>
    </source>
</evidence>
<dbReference type="InterPro" id="IPR008969">
    <property type="entry name" value="CarboxyPept-like_regulatory"/>
</dbReference>
<evidence type="ECO:0000256" key="5">
    <source>
        <dbReference type="ARBA" id="ARBA00022729"/>
    </source>
</evidence>
<evidence type="ECO:0000256" key="11">
    <source>
        <dbReference type="RuleBase" id="RU003357"/>
    </source>
</evidence>
<evidence type="ECO:0000256" key="9">
    <source>
        <dbReference type="ARBA" id="ARBA00023237"/>
    </source>
</evidence>
<dbReference type="GO" id="GO:0009279">
    <property type="term" value="C:cell outer membrane"/>
    <property type="evidence" value="ECO:0007669"/>
    <property type="project" value="UniProtKB-SubCell"/>
</dbReference>
<reference evidence="15 16" key="1">
    <citation type="submission" date="2016-03" db="EMBL/GenBank/DDBJ databases">
        <title>Genome sequence of Pontibacter sp. nov., of the family cytophagaceae, isolated from marine sediment of the Yellow Sea, China.</title>
        <authorList>
            <person name="Zhang G."/>
            <person name="Zhang R."/>
        </authorList>
    </citation>
    <scope>NUCLEOTIDE SEQUENCE [LARGE SCALE GENOMIC DNA]</scope>
    <source>
        <strain evidence="15 16">S10-8</strain>
    </source>
</reference>
<evidence type="ECO:0000256" key="3">
    <source>
        <dbReference type="ARBA" id="ARBA00022452"/>
    </source>
</evidence>
<name>A0A1Q5PHM8_9BACT</name>
<dbReference type="PANTHER" id="PTHR30069:SF29">
    <property type="entry name" value="HEMOGLOBIN AND HEMOGLOBIN-HAPTOGLOBIN-BINDING PROTEIN 1-RELATED"/>
    <property type="match status" value="1"/>
</dbReference>
<keyword evidence="4 10" id="KW-0812">Transmembrane</keyword>
<evidence type="ECO:0000256" key="6">
    <source>
        <dbReference type="ARBA" id="ARBA00023077"/>
    </source>
</evidence>
<dbReference type="CDD" id="cd01347">
    <property type="entry name" value="ligand_gated_channel"/>
    <property type="match status" value="1"/>
</dbReference>
<keyword evidence="7 10" id="KW-0472">Membrane</keyword>
<feature type="domain" description="TonB-dependent receptor plug" evidence="14">
    <location>
        <begin position="122"/>
        <end position="232"/>
    </location>
</feature>
<proteinExistence type="inferred from homology"/>
<accession>A0A1Q5PHM8</accession>
<evidence type="ECO:0000256" key="8">
    <source>
        <dbReference type="ARBA" id="ARBA00023170"/>
    </source>
</evidence>
<feature type="chain" id="PRO_5013225371" description="TonB-dependent receptor" evidence="12">
    <location>
        <begin position="21"/>
        <end position="838"/>
    </location>
</feature>
<keyword evidence="2 10" id="KW-0813">Transport</keyword>
<dbReference type="Gene3D" id="2.60.40.1120">
    <property type="entry name" value="Carboxypeptidase-like, regulatory domain"/>
    <property type="match status" value="1"/>
</dbReference>
<dbReference type="EMBL" id="LVWA01000003">
    <property type="protein sequence ID" value="OKL41728.1"/>
    <property type="molecule type" value="Genomic_DNA"/>
</dbReference>
<keyword evidence="9 10" id="KW-0998">Cell outer membrane</keyword>
<organism evidence="15 16">
    <name type="scientific">Pontibacter flavimaris</name>
    <dbReference type="NCBI Taxonomy" id="1797110"/>
    <lineage>
        <taxon>Bacteria</taxon>
        <taxon>Pseudomonadati</taxon>
        <taxon>Bacteroidota</taxon>
        <taxon>Cytophagia</taxon>
        <taxon>Cytophagales</taxon>
        <taxon>Hymenobacteraceae</taxon>
        <taxon>Pontibacter</taxon>
    </lineage>
</organism>
<keyword evidence="6 11" id="KW-0798">TonB box</keyword>
<dbReference type="PROSITE" id="PS52016">
    <property type="entry name" value="TONB_DEPENDENT_REC_3"/>
    <property type="match status" value="1"/>
</dbReference>
<evidence type="ECO:0000256" key="7">
    <source>
        <dbReference type="ARBA" id="ARBA00023136"/>
    </source>
</evidence>
<evidence type="ECO:0000256" key="10">
    <source>
        <dbReference type="PROSITE-ProRule" id="PRU01360"/>
    </source>
</evidence>
<dbReference type="InterPro" id="IPR000531">
    <property type="entry name" value="Beta-barrel_TonB"/>
</dbReference>